<dbReference type="Proteomes" id="UP000314987">
    <property type="component" value="Unassembled WGS sequence"/>
</dbReference>
<dbReference type="Ensembl" id="ENSVURT00010031648.1">
    <property type="protein sequence ID" value="ENSVURP00010027774.1"/>
    <property type="gene ID" value="ENSVURG00010021254.1"/>
</dbReference>
<reference evidence="2" key="2">
    <citation type="submission" date="2025-08" db="UniProtKB">
        <authorList>
            <consortium name="Ensembl"/>
        </authorList>
    </citation>
    <scope>IDENTIFICATION</scope>
</reference>
<sequence length="557" mass="61306">MDDKGYPSNDDTSKAIKPPSQEFRKTQGFRRTAVAEHEGTGDAETESLDRQPQQQQQNLSVCRSGRQPKHTERAEEFLTTVRKRGGKKDSSEPASCSATDVETASEGSVESTPETKTGQKSDSKNVTGQPTAVTKGRKDDDTSKSDSDGLTSKGLENHLKRKREQEPSELTLKGIQNCPRKKRREEDPTETVDVEAGNTVETEVPSKQQPETVDQVAVPQESKEDQDSKLEAKAPQGIKDEEPEELAKWKPECDVCDPDPLCCLCQQPHNRFMICYDLLEEWFPGDYEGISEACGELWEGNGEDCICPDFTFLQAQDETTLESDQQETKFRHENADGTELPSIGTIEEKSSEDQGIKGRTEKATNSNGKSKLKIFQPVIETPGATKCIGPGCSSMAQPDSVYCSDDCILKHAEATMKFLSAGKEPKPKVQGKPELKPEECSPPKSGVQAGIKISSVQKRPAPDKEENIAKKTMVTTPWNEGLVKETTSENSISSWVLDHNYNAVKPEETAAISSSLSYKCMYHTGICLINPLRSVLNSHPVLACPGFGSLIMFLFCS</sequence>
<evidence type="ECO:0000313" key="2">
    <source>
        <dbReference type="Ensembl" id="ENSVURP00010027774.1"/>
    </source>
</evidence>
<dbReference type="STRING" id="29139.ENSVURP00010027774"/>
<evidence type="ECO:0000256" key="1">
    <source>
        <dbReference type="SAM" id="MobiDB-lite"/>
    </source>
</evidence>
<feature type="region of interest" description="Disordered" evidence="1">
    <location>
        <begin position="1"/>
        <end position="245"/>
    </location>
</feature>
<feature type="region of interest" description="Disordered" evidence="1">
    <location>
        <begin position="423"/>
        <end position="447"/>
    </location>
</feature>
<keyword evidence="3" id="KW-1185">Reference proteome</keyword>
<proteinExistence type="predicted"/>
<dbReference type="AlphaFoldDB" id="A0A4X2LR13"/>
<feature type="compositionally biased region" description="Basic and acidic residues" evidence="1">
    <location>
        <begin position="155"/>
        <end position="166"/>
    </location>
</feature>
<protein>
    <submittedName>
        <fullName evidence="2">Uncharacterized protein</fullName>
    </submittedName>
</protein>
<dbReference type="GeneTree" id="ENSGT00940000155532"/>
<feature type="compositionally biased region" description="Basic and acidic residues" evidence="1">
    <location>
        <begin position="423"/>
        <end position="441"/>
    </location>
</feature>
<dbReference type="OMA" id="PPRFCKC"/>
<feature type="compositionally biased region" description="Basic and acidic residues" evidence="1">
    <location>
        <begin position="221"/>
        <end position="232"/>
    </location>
</feature>
<reference evidence="3" key="1">
    <citation type="submission" date="2018-12" db="EMBL/GenBank/DDBJ databases">
        <authorList>
            <person name="Yazar S."/>
        </authorList>
    </citation>
    <scope>NUCLEOTIDE SEQUENCE [LARGE SCALE GENOMIC DNA]</scope>
</reference>
<feature type="compositionally biased region" description="Polar residues" evidence="1">
    <location>
        <begin position="92"/>
        <end position="116"/>
    </location>
</feature>
<reference evidence="2" key="3">
    <citation type="submission" date="2025-09" db="UniProtKB">
        <authorList>
            <consortium name="Ensembl"/>
        </authorList>
    </citation>
    <scope>IDENTIFICATION</scope>
</reference>
<feature type="compositionally biased region" description="Basic and acidic residues" evidence="1">
    <location>
        <begin position="136"/>
        <end position="147"/>
    </location>
</feature>
<evidence type="ECO:0000313" key="3">
    <source>
        <dbReference type="Proteomes" id="UP000314987"/>
    </source>
</evidence>
<accession>A0A4X2LR13</accession>
<feature type="compositionally biased region" description="Polar residues" evidence="1">
    <location>
        <begin position="199"/>
        <end position="212"/>
    </location>
</feature>
<organism evidence="2 3">
    <name type="scientific">Vombatus ursinus</name>
    <name type="common">Common wombat</name>
    <dbReference type="NCBI Taxonomy" id="29139"/>
    <lineage>
        <taxon>Eukaryota</taxon>
        <taxon>Metazoa</taxon>
        <taxon>Chordata</taxon>
        <taxon>Craniata</taxon>
        <taxon>Vertebrata</taxon>
        <taxon>Euteleostomi</taxon>
        <taxon>Mammalia</taxon>
        <taxon>Metatheria</taxon>
        <taxon>Diprotodontia</taxon>
        <taxon>Vombatidae</taxon>
        <taxon>Vombatus</taxon>
    </lineage>
</organism>
<name>A0A4X2LR13_VOMUR</name>